<dbReference type="EMBL" id="AP018515">
    <property type="protein sequence ID" value="BBC78429.1"/>
    <property type="molecule type" value="Genomic_DNA"/>
</dbReference>
<evidence type="ECO:0000313" key="1">
    <source>
        <dbReference type="EMBL" id="BBC78429.1"/>
    </source>
</evidence>
<reference evidence="1 2" key="1">
    <citation type="submission" date="2018-02" db="EMBL/GenBank/DDBJ databases">
        <title>Acetobacter orientalis genome.</title>
        <authorList>
            <person name="Nakashima N."/>
            <person name="Tamura T."/>
        </authorList>
    </citation>
    <scope>NUCLEOTIDE SEQUENCE [LARGE SCALE GENOMIC DNA]</scope>
    <source>
        <strain evidence="1 2">FAN1</strain>
    </source>
</reference>
<sequence>MSQNGAAQMWQQPDFSVSKMFRNTKHNYTNRCARGRIALG</sequence>
<organism evidence="1 2">
    <name type="scientific">Acetobacter orientalis</name>
    <dbReference type="NCBI Taxonomy" id="146474"/>
    <lineage>
        <taxon>Bacteria</taxon>
        <taxon>Pseudomonadati</taxon>
        <taxon>Pseudomonadota</taxon>
        <taxon>Alphaproteobacteria</taxon>
        <taxon>Acetobacterales</taxon>
        <taxon>Acetobacteraceae</taxon>
        <taxon>Acetobacter</taxon>
    </lineage>
</organism>
<gene>
    <name evidence="1" type="ORF">AcetOrient_orf00121</name>
</gene>
<name>A0A2Z5ZDC3_9PROT</name>
<dbReference type="Proteomes" id="UP000270034">
    <property type="component" value="Chromosome"/>
</dbReference>
<dbReference type="KEGG" id="aot:AcetOri_orf00121"/>
<evidence type="ECO:0000313" key="2">
    <source>
        <dbReference type="Proteomes" id="UP000270034"/>
    </source>
</evidence>
<accession>A0A2Z5ZDC3</accession>
<protein>
    <submittedName>
        <fullName evidence="1">Uncharacterized protein</fullName>
    </submittedName>
</protein>
<dbReference type="AlphaFoldDB" id="A0A2Z5ZDC3"/>
<proteinExistence type="predicted"/>